<evidence type="ECO:0008006" key="4">
    <source>
        <dbReference type="Google" id="ProtNLM"/>
    </source>
</evidence>
<dbReference type="CDD" id="cd14688">
    <property type="entry name" value="bZIP_YAP"/>
    <property type="match status" value="1"/>
</dbReference>
<accession>I0YPK2</accession>
<dbReference type="Proteomes" id="UP000007264">
    <property type="component" value="Unassembled WGS sequence"/>
</dbReference>
<feature type="region of interest" description="Disordered" evidence="1">
    <location>
        <begin position="349"/>
        <end position="375"/>
    </location>
</feature>
<dbReference type="OrthoDB" id="548708at2759"/>
<feature type="region of interest" description="Disordered" evidence="1">
    <location>
        <begin position="1"/>
        <end position="30"/>
    </location>
</feature>
<name>I0YPK2_COCSC</name>
<dbReference type="EMBL" id="AGSI01000016">
    <property type="protein sequence ID" value="EIE20321.1"/>
    <property type="molecule type" value="Genomic_DNA"/>
</dbReference>
<dbReference type="RefSeq" id="XP_005644865.1">
    <property type="nucleotide sequence ID" value="XM_005644808.1"/>
</dbReference>
<reference evidence="2 3" key="1">
    <citation type="journal article" date="2012" name="Genome Biol.">
        <title>The genome of the polar eukaryotic microalga coccomyxa subellipsoidea reveals traits of cold adaptation.</title>
        <authorList>
            <person name="Blanc G."/>
            <person name="Agarkova I."/>
            <person name="Grimwood J."/>
            <person name="Kuo A."/>
            <person name="Brueggeman A."/>
            <person name="Dunigan D."/>
            <person name="Gurnon J."/>
            <person name="Ladunga I."/>
            <person name="Lindquist E."/>
            <person name="Lucas S."/>
            <person name="Pangilinan J."/>
            <person name="Proschold T."/>
            <person name="Salamov A."/>
            <person name="Schmutz J."/>
            <person name="Weeks D."/>
            <person name="Yamada T."/>
            <person name="Claverie J.M."/>
            <person name="Grigoriev I."/>
            <person name="Van Etten J."/>
            <person name="Lomsadze A."/>
            <person name="Borodovsky M."/>
        </authorList>
    </citation>
    <scope>NUCLEOTIDE SEQUENCE [LARGE SCALE GENOMIC DNA]</scope>
    <source>
        <strain evidence="2 3">C-169</strain>
    </source>
</reference>
<dbReference type="AlphaFoldDB" id="I0YPK2"/>
<evidence type="ECO:0000256" key="1">
    <source>
        <dbReference type="SAM" id="MobiDB-lite"/>
    </source>
</evidence>
<dbReference type="KEGG" id="csl:COCSUDRAFT_58027"/>
<feature type="compositionally biased region" description="Basic and acidic residues" evidence="1">
    <location>
        <begin position="1"/>
        <end position="12"/>
    </location>
</feature>
<proteinExistence type="predicted"/>
<dbReference type="STRING" id="574566.I0YPK2"/>
<dbReference type="InterPro" id="IPR046347">
    <property type="entry name" value="bZIP_sf"/>
</dbReference>
<gene>
    <name evidence="2" type="ORF">COCSUDRAFT_58027</name>
</gene>
<evidence type="ECO:0000313" key="3">
    <source>
        <dbReference type="Proteomes" id="UP000007264"/>
    </source>
</evidence>
<feature type="compositionally biased region" description="Polar residues" evidence="1">
    <location>
        <begin position="360"/>
        <end position="375"/>
    </location>
</feature>
<dbReference type="SUPFAM" id="SSF57959">
    <property type="entry name" value="Leucine zipper domain"/>
    <property type="match status" value="1"/>
</dbReference>
<organism evidence="2 3">
    <name type="scientific">Coccomyxa subellipsoidea (strain C-169)</name>
    <name type="common">Green microalga</name>
    <dbReference type="NCBI Taxonomy" id="574566"/>
    <lineage>
        <taxon>Eukaryota</taxon>
        <taxon>Viridiplantae</taxon>
        <taxon>Chlorophyta</taxon>
        <taxon>core chlorophytes</taxon>
        <taxon>Trebouxiophyceae</taxon>
        <taxon>Trebouxiophyceae incertae sedis</taxon>
        <taxon>Coccomyxaceae</taxon>
        <taxon>Coccomyxa</taxon>
        <taxon>Coccomyxa subellipsoidea</taxon>
    </lineage>
</organism>
<protein>
    <recommendedName>
        <fullName evidence="4">BZIP domain-containing protein</fullName>
    </recommendedName>
</protein>
<comment type="caution">
    <text evidence="2">The sequence shown here is derived from an EMBL/GenBank/DDBJ whole genome shotgun (WGS) entry which is preliminary data.</text>
</comment>
<dbReference type="GO" id="GO:0003700">
    <property type="term" value="F:DNA-binding transcription factor activity"/>
    <property type="evidence" value="ECO:0007669"/>
    <property type="project" value="InterPro"/>
</dbReference>
<keyword evidence="3" id="KW-1185">Reference proteome</keyword>
<sequence>MKKKKALQEKSKRAQRRYRERKKAESEELKKQIEELSNRLSSLTAERNNLQNRNSLLEKVVQVRGSGGDAASSQALDMPAAVPDHVTASATFLGLVYPGRGLESSIRKEHMDNMTPEDYKKVWRDYINKLTHLLLASEEGGDGAALAQIHELVEAQRWAVQWYGKNDMSKLMKISLDVRREGSTHFRSVEAARSLLASLGLSMDQKFRIVALRRQFLGRLQGIQHSRAVAAAALRAAMPESYDDIAGLNAFTEASIAQEGHLRALIQEHQEAYGLAQYGIREDARLLVDAYPLPPDPLLLSRLVAEELRDPSAHPSAAAAIEAGPRSAPGNLLSLAPALPSLEFPPLPGDFFEAPAEPQPSKSSPPAHTVTTGFI</sequence>
<evidence type="ECO:0000313" key="2">
    <source>
        <dbReference type="EMBL" id="EIE20321.1"/>
    </source>
</evidence>
<dbReference type="GeneID" id="17038297"/>